<gene>
    <name evidence="4" type="ORF">A3I42_01005</name>
</gene>
<sequence length="91" mass="10044">MNKAELIETITQKTTLARKDVEAVLDAFEETTIATLKSGGEVTLTGFGTFMTKRREARMGVNPQHPTERIQIPAVTVPKFKAGKNLKEALK</sequence>
<proteinExistence type="inferred from homology"/>
<dbReference type="Pfam" id="PF00216">
    <property type="entry name" value="Bac_DNA_binding"/>
    <property type="match status" value="1"/>
</dbReference>
<keyword evidence="2" id="KW-0238">DNA-binding</keyword>
<organism evidence="4 5">
    <name type="scientific">Candidatus Uhrbacteria bacterium RIFCSPLOWO2_02_FULL_49_11</name>
    <dbReference type="NCBI Taxonomy" id="1802409"/>
    <lineage>
        <taxon>Bacteria</taxon>
        <taxon>Candidatus Uhriibacteriota</taxon>
    </lineage>
</organism>
<protein>
    <recommendedName>
        <fullName evidence="6">DNA-binding protein</fullName>
    </recommendedName>
</protein>
<dbReference type="GO" id="GO:0005829">
    <property type="term" value="C:cytosol"/>
    <property type="evidence" value="ECO:0007669"/>
    <property type="project" value="TreeGrafter"/>
</dbReference>
<dbReference type="GO" id="GO:0030527">
    <property type="term" value="F:structural constituent of chromatin"/>
    <property type="evidence" value="ECO:0007669"/>
    <property type="project" value="InterPro"/>
</dbReference>
<comment type="caution">
    <text evidence="4">The sequence shown here is derived from an EMBL/GenBank/DDBJ whole genome shotgun (WGS) entry which is preliminary data.</text>
</comment>
<accession>A0A1F7VB11</accession>
<evidence type="ECO:0000256" key="1">
    <source>
        <dbReference type="ARBA" id="ARBA00023067"/>
    </source>
</evidence>
<evidence type="ECO:0008006" key="6">
    <source>
        <dbReference type="Google" id="ProtNLM"/>
    </source>
</evidence>
<reference evidence="4 5" key="1">
    <citation type="journal article" date="2016" name="Nat. Commun.">
        <title>Thousands of microbial genomes shed light on interconnected biogeochemical processes in an aquifer system.</title>
        <authorList>
            <person name="Anantharaman K."/>
            <person name="Brown C.T."/>
            <person name="Hug L.A."/>
            <person name="Sharon I."/>
            <person name="Castelle C.J."/>
            <person name="Probst A.J."/>
            <person name="Thomas B.C."/>
            <person name="Singh A."/>
            <person name="Wilkins M.J."/>
            <person name="Karaoz U."/>
            <person name="Brodie E.L."/>
            <person name="Williams K.H."/>
            <person name="Hubbard S.S."/>
            <person name="Banfield J.F."/>
        </authorList>
    </citation>
    <scope>NUCLEOTIDE SEQUENCE [LARGE SCALE GENOMIC DNA]</scope>
</reference>
<dbReference type="Gene3D" id="4.10.520.10">
    <property type="entry name" value="IHF-like DNA-binding proteins"/>
    <property type="match status" value="1"/>
</dbReference>
<dbReference type="PANTHER" id="PTHR33175:SF3">
    <property type="entry name" value="DNA-BINDING PROTEIN HU-BETA"/>
    <property type="match status" value="1"/>
</dbReference>
<dbReference type="InterPro" id="IPR000119">
    <property type="entry name" value="Hist_DNA-bd"/>
</dbReference>
<dbReference type="GO" id="GO:0030261">
    <property type="term" value="P:chromosome condensation"/>
    <property type="evidence" value="ECO:0007669"/>
    <property type="project" value="UniProtKB-KW"/>
</dbReference>
<dbReference type="SMART" id="SM00411">
    <property type="entry name" value="BHL"/>
    <property type="match status" value="1"/>
</dbReference>
<evidence type="ECO:0000256" key="3">
    <source>
        <dbReference type="RuleBase" id="RU003939"/>
    </source>
</evidence>
<dbReference type="Proteomes" id="UP000178264">
    <property type="component" value="Unassembled WGS sequence"/>
</dbReference>
<dbReference type="GO" id="GO:0003677">
    <property type="term" value="F:DNA binding"/>
    <property type="evidence" value="ECO:0007669"/>
    <property type="project" value="UniProtKB-KW"/>
</dbReference>
<dbReference type="AlphaFoldDB" id="A0A1F7VB11"/>
<name>A0A1F7VB11_9BACT</name>
<dbReference type="CDD" id="cd13831">
    <property type="entry name" value="HU"/>
    <property type="match status" value="1"/>
</dbReference>
<keyword evidence="1" id="KW-0226">DNA condensation</keyword>
<dbReference type="EMBL" id="MGER01000060">
    <property type="protein sequence ID" value="OGL87750.1"/>
    <property type="molecule type" value="Genomic_DNA"/>
</dbReference>
<dbReference type="PANTHER" id="PTHR33175">
    <property type="entry name" value="DNA-BINDING PROTEIN HU"/>
    <property type="match status" value="1"/>
</dbReference>
<dbReference type="InterPro" id="IPR010992">
    <property type="entry name" value="IHF-like_DNA-bd_dom_sf"/>
</dbReference>
<evidence type="ECO:0000313" key="5">
    <source>
        <dbReference type="Proteomes" id="UP000178264"/>
    </source>
</evidence>
<dbReference type="SUPFAM" id="SSF47729">
    <property type="entry name" value="IHF-like DNA-binding proteins"/>
    <property type="match status" value="1"/>
</dbReference>
<dbReference type="PRINTS" id="PR01727">
    <property type="entry name" value="DNABINDINGHU"/>
</dbReference>
<evidence type="ECO:0000313" key="4">
    <source>
        <dbReference type="EMBL" id="OGL87750.1"/>
    </source>
</evidence>
<evidence type="ECO:0000256" key="2">
    <source>
        <dbReference type="ARBA" id="ARBA00023125"/>
    </source>
</evidence>
<comment type="similarity">
    <text evidence="3">Belongs to the bacterial histone-like protein family.</text>
</comment>